<comment type="similarity">
    <text evidence="9">Belongs to the GTP-binding elongation factor family. EF-G/EF-2 subfamily.</text>
</comment>
<dbReference type="Gene3D" id="3.30.70.240">
    <property type="match status" value="1"/>
</dbReference>
<evidence type="ECO:0000313" key="12">
    <source>
        <dbReference type="Proteomes" id="UP000013776"/>
    </source>
</evidence>
<dbReference type="SUPFAM" id="SSF54980">
    <property type="entry name" value="EF-G C-terminal domain-like"/>
    <property type="match status" value="2"/>
</dbReference>
<dbReference type="InterPro" id="IPR000795">
    <property type="entry name" value="T_Tr_GTP-bd_dom"/>
</dbReference>
<dbReference type="FunFam" id="3.30.70.870:FF:000001">
    <property type="entry name" value="Elongation factor G"/>
    <property type="match status" value="1"/>
</dbReference>
<dbReference type="InterPro" id="IPR041095">
    <property type="entry name" value="EFG_II"/>
</dbReference>
<evidence type="ECO:0000256" key="6">
    <source>
        <dbReference type="ARBA" id="ARBA00023128"/>
    </source>
</evidence>
<dbReference type="NCBIfam" id="TIGR00484">
    <property type="entry name" value="EF-G"/>
    <property type="match status" value="1"/>
</dbReference>
<dbReference type="HAMAP" id="MF_00054_B">
    <property type="entry name" value="EF_G_EF_2_B"/>
    <property type="match status" value="1"/>
</dbReference>
<dbReference type="SUPFAM" id="SSF50447">
    <property type="entry name" value="Translation proteins"/>
    <property type="match status" value="1"/>
</dbReference>
<dbReference type="Pfam" id="PF00679">
    <property type="entry name" value="EFG_C"/>
    <property type="match status" value="1"/>
</dbReference>
<dbReference type="Gene3D" id="3.30.230.10">
    <property type="match status" value="1"/>
</dbReference>
<accession>R4XEU0</accession>
<evidence type="ECO:0000256" key="3">
    <source>
        <dbReference type="ARBA" id="ARBA00022741"/>
    </source>
</evidence>
<dbReference type="InterPro" id="IPR047872">
    <property type="entry name" value="EFG_IV"/>
</dbReference>
<dbReference type="AlphaFoldDB" id="R4XEU0"/>
<comment type="similarity">
    <text evidence="2">Belongs to the TRAFAC class translation factor GTPase superfamily. Classic translation factor GTPase family. EF-G/EF-2 subfamily.</text>
</comment>
<keyword evidence="12" id="KW-1185">Reference proteome</keyword>
<keyword evidence="4 9" id="KW-0251">Elongation factor</keyword>
<dbReference type="InterPro" id="IPR014721">
    <property type="entry name" value="Ribsml_uS5_D2-typ_fold_subgr"/>
</dbReference>
<comment type="pathway">
    <text evidence="9">Protein biosynthesis; polypeptide chain elongation.</text>
</comment>
<dbReference type="Proteomes" id="UP000013776">
    <property type="component" value="Unassembled WGS sequence"/>
</dbReference>
<name>R4XEU0_TAPDE</name>
<dbReference type="InterPro" id="IPR004161">
    <property type="entry name" value="EFTu-like_2"/>
</dbReference>
<keyword evidence="3 9" id="KW-0547">Nucleotide-binding</keyword>
<dbReference type="InterPro" id="IPR009022">
    <property type="entry name" value="EFG_III"/>
</dbReference>
<dbReference type="CDD" id="cd16262">
    <property type="entry name" value="EFG_III"/>
    <property type="match status" value="1"/>
</dbReference>
<dbReference type="CDD" id="cd04091">
    <property type="entry name" value="mtEFG1_II_like"/>
    <property type="match status" value="1"/>
</dbReference>
<feature type="domain" description="Tr-type G" evidence="10">
    <location>
        <begin position="69"/>
        <end position="354"/>
    </location>
</feature>
<dbReference type="Pfam" id="PF14492">
    <property type="entry name" value="EFG_III"/>
    <property type="match status" value="1"/>
</dbReference>
<dbReference type="UniPathway" id="UPA00345"/>
<evidence type="ECO:0000256" key="2">
    <source>
        <dbReference type="ARBA" id="ARBA00005870"/>
    </source>
</evidence>
<evidence type="ECO:0000256" key="4">
    <source>
        <dbReference type="ARBA" id="ARBA00022768"/>
    </source>
</evidence>
<dbReference type="SUPFAM" id="SSF54211">
    <property type="entry name" value="Ribosomal protein S5 domain 2-like"/>
    <property type="match status" value="1"/>
</dbReference>
<evidence type="ECO:0000256" key="7">
    <source>
        <dbReference type="ARBA" id="ARBA00023134"/>
    </source>
</evidence>
<dbReference type="OrthoDB" id="198619at2759"/>
<dbReference type="InterPro" id="IPR005225">
    <property type="entry name" value="Small_GTP-bd"/>
</dbReference>
<dbReference type="FunFam" id="3.40.50.300:FF:000558">
    <property type="entry name" value="Elongation factor G, mitochondrial"/>
    <property type="match status" value="1"/>
</dbReference>
<dbReference type="NCBIfam" id="TIGR00231">
    <property type="entry name" value="small_GTP"/>
    <property type="match status" value="1"/>
</dbReference>
<dbReference type="CDD" id="cd01886">
    <property type="entry name" value="EF-G"/>
    <property type="match status" value="1"/>
</dbReference>
<dbReference type="EMBL" id="CAHR02000061">
    <property type="protein sequence ID" value="CCG81887.1"/>
    <property type="molecule type" value="Genomic_DNA"/>
</dbReference>
<evidence type="ECO:0000256" key="8">
    <source>
        <dbReference type="ARBA" id="ARBA00024731"/>
    </source>
</evidence>
<keyword evidence="6 9" id="KW-0496">Mitochondrion</keyword>
<dbReference type="InterPro" id="IPR005517">
    <property type="entry name" value="Transl_elong_EFG/EF2_IV"/>
</dbReference>
<dbReference type="InterPro" id="IPR000640">
    <property type="entry name" value="EFG_V-like"/>
</dbReference>
<comment type="function">
    <text evidence="8">Catalyzes the GTP-dependent ribosomal translocation step during translation elongation. During this step, the ribosome changes from the pre-translocational (PRE) to the post-translocational (POST) state as the newly formed A-site-bound peptidyl-tRNA and P-site-bound deacylated tRNA move to the P and E sites, respectively. Catalyzes the coordinated movement of the two tRNA molecules, the mRNA and conformational changes in the ribosome.</text>
</comment>
<evidence type="ECO:0000256" key="5">
    <source>
        <dbReference type="ARBA" id="ARBA00022917"/>
    </source>
</evidence>
<keyword evidence="5 9" id="KW-0648">Protein biosynthesis</keyword>
<dbReference type="GO" id="GO:0005739">
    <property type="term" value="C:mitochondrion"/>
    <property type="evidence" value="ECO:0007669"/>
    <property type="project" value="UniProtKB-SubCell"/>
</dbReference>
<dbReference type="SUPFAM" id="SSF52540">
    <property type="entry name" value="P-loop containing nucleoside triphosphate hydrolases"/>
    <property type="match status" value="1"/>
</dbReference>
<dbReference type="STRING" id="1097556.R4XEU0"/>
<evidence type="ECO:0000256" key="9">
    <source>
        <dbReference type="HAMAP-Rule" id="MF_03061"/>
    </source>
</evidence>
<feature type="binding site" evidence="9">
    <location>
        <begin position="78"/>
        <end position="85"/>
    </location>
    <ligand>
        <name>GTP</name>
        <dbReference type="ChEBI" id="CHEBI:37565"/>
    </ligand>
</feature>
<dbReference type="GO" id="GO:0003746">
    <property type="term" value="F:translation elongation factor activity"/>
    <property type="evidence" value="ECO:0007669"/>
    <property type="project" value="UniProtKB-UniRule"/>
</dbReference>
<evidence type="ECO:0000313" key="11">
    <source>
        <dbReference type="EMBL" id="CCG81887.1"/>
    </source>
</evidence>
<comment type="caution">
    <text evidence="11">The sequence shown here is derived from an EMBL/GenBank/DDBJ whole genome shotgun (WGS) entry which is preliminary data.</text>
</comment>
<dbReference type="Pfam" id="PF00009">
    <property type="entry name" value="GTP_EFTU"/>
    <property type="match status" value="1"/>
</dbReference>
<dbReference type="VEuPathDB" id="FungiDB:TAPDE_001766"/>
<dbReference type="InterPro" id="IPR020568">
    <property type="entry name" value="Ribosomal_Su5_D2-typ_SF"/>
</dbReference>
<dbReference type="InterPro" id="IPR004540">
    <property type="entry name" value="Transl_elong_EFG/EF2"/>
</dbReference>
<dbReference type="GO" id="GO:0005525">
    <property type="term" value="F:GTP binding"/>
    <property type="evidence" value="ECO:0007669"/>
    <property type="project" value="UniProtKB-UniRule"/>
</dbReference>
<gene>
    <name evidence="9" type="primary">MEF1</name>
    <name evidence="11" type="ORF">TAPDE_001766</name>
</gene>
<dbReference type="InterPro" id="IPR031157">
    <property type="entry name" value="G_TR_CS"/>
</dbReference>
<dbReference type="PROSITE" id="PS00301">
    <property type="entry name" value="G_TR_1"/>
    <property type="match status" value="1"/>
</dbReference>
<dbReference type="PANTHER" id="PTHR43636:SF2">
    <property type="entry name" value="ELONGATION FACTOR G, MITOCHONDRIAL"/>
    <property type="match status" value="1"/>
</dbReference>
<dbReference type="Gene3D" id="3.30.70.870">
    <property type="entry name" value="Elongation Factor G (Translational Gtpase), domain 3"/>
    <property type="match status" value="1"/>
</dbReference>
<proteinExistence type="inferred from homology"/>
<sequence length="728" mass="80262">MFFEPIRRTTLSCARSTASITARNNSLASRSHGRLLATISDTKIESGSAARRSLPTGDNISSKDAEILRWQRNIGISAHIDSGKTTFTERVLFYTGRIKDIHEVRGKDNVGAKMDSMDLEREKGITIQSAATYCDWSKLEGSSEKSYHINIIDTPGHIDFTIEVERALRVLDGAVLVLCAVSGVQSQTITVDRQMRRYNVPRVSFINKMDRIGANPWKVVEQINQKLRIPAAALQIPIGGEEEFKGVVDLLRMKALYNEGPRGIELREDEIPADLVALAEEKRALLFETLADVDDTIAEIYLEERTPTEEQFCQGIRRATIARRFTPVLMGSALADTGIQCVLDAVCDYLPNPAEVENTALDLNNEEATVHLVPDSEQPFVGLAFKLEEGKYGQLTYIRVYQGVLRKGHVITNTKTGKKIKVPRLVRMHSADMEDVEAVGSGEICAMFGVDCSSGDTFTDGRLTYSLTSMFVPEPVISLSIKPKGKESANFSKALNRFQKEDPTFRVHVDDESKETIISGMGELHLEIYVERMRREYNVDCTTGQPRVAFRETISDRAAFSYTHKKQSGGAGQYAKVEGFIEPMVVEEGASGSLVDIEFENRVTGGTIPNGFIAACQKGFMDGIEKGFLLGHRINGCRMVLEDGAAHAVDSSELAFRLATVNAFKEAFSKAKPTILEPIMDVNVTAPNDFQGTVVGGLNKRKATIVDTDIGADEFTIKAEISLSMGTL</sequence>
<dbReference type="Gene3D" id="3.40.50.300">
    <property type="entry name" value="P-loop containing nucleotide triphosphate hydrolases"/>
    <property type="match status" value="1"/>
</dbReference>
<dbReference type="Pfam" id="PF03764">
    <property type="entry name" value="EFG_IV"/>
    <property type="match status" value="1"/>
</dbReference>
<keyword evidence="7 9" id="KW-0342">GTP-binding</keyword>
<dbReference type="InterPro" id="IPR035647">
    <property type="entry name" value="EFG_III/V"/>
</dbReference>
<comment type="function">
    <text evidence="9">Mitochondrial GTPase that catalyzes the GTP-dependent ribosomal translocation step during translation elongation. During this step, the ribosome changes from the pre-translocational (PRE) to the post-translocational (POST) state as the newly formed A-site-bound peptidyl-tRNA and P-site-bound deacylated tRNA move to the P and E sites, respectively. Catalyzes the coordinated movement of the two tRNA molecules, the mRNA and conformational changes in the ribosome.</text>
</comment>
<dbReference type="Pfam" id="PF03144">
    <property type="entry name" value="GTP_EFTU_D2"/>
    <property type="match status" value="1"/>
</dbReference>
<reference evidence="11 12" key="1">
    <citation type="journal article" date="2013" name="MBio">
        <title>Genome sequencing of the plant pathogen Taphrina deformans, the causal agent of peach leaf curl.</title>
        <authorList>
            <person name="Cisse O.H."/>
            <person name="Almeida J.M.G.C.F."/>
            <person name="Fonseca A."/>
            <person name="Kumar A.A."/>
            <person name="Salojaervi J."/>
            <person name="Overmyer K."/>
            <person name="Hauser P.M."/>
            <person name="Pagni M."/>
        </authorList>
    </citation>
    <scope>NUCLEOTIDE SEQUENCE [LARGE SCALE GENOMIC DNA]</scope>
    <source>
        <strain evidence="12">PYCC 5710 / ATCC 11124 / CBS 356.35 / IMI 108563 / JCM 9778 / NBRC 8474</strain>
    </source>
</reference>
<feature type="binding site" evidence="9">
    <location>
        <begin position="153"/>
        <end position="157"/>
    </location>
    <ligand>
        <name>GTP</name>
        <dbReference type="ChEBI" id="CHEBI:37565"/>
    </ligand>
</feature>
<comment type="subcellular location">
    <subcellularLocation>
        <location evidence="1 9">Mitochondrion</location>
    </subcellularLocation>
</comment>
<dbReference type="PANTHER" id="PTHR43636">
    <property type="entry name" value="ELONGATION FACTOR G, MITOCHONDRIAL"/>
    <property type="match status" value="1"/>
</dbReference>
<dbReference type="Gene3D" id="2.40.30.10">
    <property type="entry name" value="Translation factors"/>
    <property type="match status" value="1"/>
</dbReference>
<dbReference type="FunFam" id="2.40.30.10:FF:000022">
    <property type="entry name" value="Elongation factor G, mitochondrial"/>
    <property type="match status" value="1"/>
</dbReference>
<dbReference type="GO" id="GO:0070125">
    <property type="term" value="P:mitochondrial translational elongation"/>
    <property type="evidence" value="ECO:0007669"/>
    <property type="project" value="UniProtKB-UniRule"/>
</dbReference>
<dbReference type="CDD" id="cd01434">
    <property type="entry name" value="EFG_mtEFG1_IV"/>
    <property type="match status" value="1"/>
</dbReference>
<dbReference type="SMART" id="SM00889">
    <property type="entry name" value="EFG_IV"/>
    <property type="match status" value="1"/>
</dbReference>
<feature type="binding site" evidence="9">
    <location>
        <begin position="207"/>
        <end position="210"/>
    </location>
    <ligand>
        <name>GTP</name>
        <dbReference type="ChEBI" id="CHEBI:37565"/>
    </ligand>
</feature>
<dbReference type="GO" id="GO:0003924">
    <property type="term" value="F:GTPase activity"/>
    <property type="evidence" value="ECO:0007669"/>
    <property type="project" value="UniProtKB-UniRule"/>
</dbReference>
<organism evidence="11 12">
    <name type="scientific">Taphrina deformans (strain PYCC 5710 / ATCC 11124 / CBS 356.35 / IMI 108563 / JCM 9778 / NBRC 8474)</name>
    <name type="common">Peach leaf curl fungus</name>
    <name type="synonym">Lalaria deformans</name>
    <dbReference type="NCBI Taxonomy" id="1097556"/>
    <lineage>
        <taxon>Eukaryota</taxon>
        <taxon>Fungi</taxon>
        <taxon>Dikarya</taxon>
        <taxon>Ascomycota</taxon>
        <taxon>Taphrinomycotina</taxon>
        <taxon>Taphrinomycetes</taxon>
        <taxon>Taphrinales</taxon>
        <taxon>Taphrinaceae</taxon>
        <taxon>Taphrina</taxon>
    </lineage>
</organism>
<dbReference type="InterPro" id="IPR027417">
    <property type="entry name" value="P-loop_NTPase"/>
</dbReference>
<evidence type="ECO:0000259" key="10">
    <source>
        <dbReference type="PROSITE" id="PS51722"/>
    </source>
</evidence>
<dbReference type="FunFam" id="3.30.230.10:FF:000003">
    <property type="entry name" value="Elongation factor G"/>
    <property type="match status" value="1"/>
</dbReference>
<dbReference type="PRINTS" id="PR00315">
    <property type="entry name" value="ELONGATNFCT"/>
</dbReference>
<dbReference type="PROSITE" id="PS51722">
    <property type="entry name" value="G_TR_2"/>
    <property type="match status" value="1"/>
</dbReference>
<dbReference type="eggNOG" id="KOG0465">
    <property type="taxonomic scope" value="Eukaryota"/>
</dbReference>
<evidence type="ECO:0000256" key="1">
    <source>
        <dbReference type="ARBA" id="ARBA00004173"/>
    </source>
</evidence>
<dbReference type="InterPro" id="IPR009000">
    <property type="entry name" value="Transl_B-barrel_sf"/>
</dbReference>
<protein>
    <recommendedName>
        <fullName evidence="9">Elongation factor G, mitochondrial</fullName>
        <shortName evidence="9">EF-Gmt</shortName>
    </recommendedName>
    <alternativeName>
        <fullName evidence="9">Elongation factor G 1, mitochondrial</fullName>
        <shortName evidence="9">mEF-G 1</shortName>
    </alternativeName>
    <alternativeName>
        <fullName evidence="9">Elongation factor G1</fullName>
    </alternativeName>
</protein>